<protein>
    <recommendedName>
        <fullName evidence="5">Pentatricopeptide repeat-containing protein</fullName>
    </recommendedName>
</protein>
<dbReference type="Pfam" id="PF01535">
    <property type="entry name" value="PPR"/>
    <property type="match status" value="2"/>
</dbReference>
<proteinExistence type="predicted"/>
<sequence length="428" mass="48083">MVFCDYTSVMARFACRVPCDPYPFHASSDNLAQTTRSQLFGHSLPPKLRKLGTRKIHTLSTLAVADVGGMGNVEIEAKVRPKFRWVEIGIDSMTEEQKLAIYQLPRKMTKRCKALMKQIICFSPQKGSLSDLLAAWVRIMKPRRADWLAVLKELRLMDHPLFIEVAELALLEESFETNVRDYTKMIHTYARQNRLGDAEDAFAAMNRRGMICDQVTLTAMIHMYSKAGKFKLAEETFLELKLISPSLDKRSYGSMIMAYIRAGMPDQGENLLREMEEHEIYAGREVYKALLRAYSMSGDFEGAQRVFNAIQFAGINPDAKFCALLVNAFVVAGQIEKAQAALENTIRAGVEPSDKCVALLLAALEKGNELNAALEFLLGLERDGVVIGKEASELLVWWFRRLGVVEEVAVVLREFATEKVACPGPRSK</sequence>
<evidence type="ECO:0000256" key="2">
    <source>
        <dbReference type="PROSITE-ProRule" id="PRU00708"/>
    </source>
</evidence>
<keyword evidence="1" id="KW-0677">Repeat</keyword>
<dbReference type="Gene3D" id="1.25.40.10">
    <property type="entry name" value="Tetratricopeptide repeat domain"/>
    <property type="match status" value="2"/>
</dbReference>
<dbReference type="InterPro" id="IPR011990">
    <property type="entry name" value="TPR-like_helical_dom_sf"/>
</dbReference>
<feature type="repeat" description="PPR" evidence="2">
    <location>
        <begin position="248"/>
        <end position="282"/>
    </location>
</feature>
<dbReference type="Pfam" id="PF13041">
    <property type="entry name" value="PPR_2"/>
    <property type="match status" value="1"/>
</dbReference>
<accession>A0AAD3TKN3</accession>
<feature type="repeat" description="PPR" evidence="2">
    <location>
        <begin position="283"/>
        <end position="317"/>
    </location>
</feature>
<organism evidence="3 4">
    <name type="scientific">Nepenthes gracilis</name>
    <name type="common">Slender pitcher plant</name>
    <dbReference type="NCBI Taxonomy" id="150966"/>
    <lineage>
        <taxon>Eukaryota</taxon>
        <taxon>Viridiplantae</taxon>
        <taxon>Streptophyta</taxon>
        <taxon>Embryophyta</taxon>
        <taxon>Tracheophyta</taxon>
        <taxon>Spermatophyta</taxon>
        <taxon>Magnoliopsida</taxon>
        <taxon>eudicotyledons</taxon>
        <taxon>Gunneridae</taxon>
        <taxon>Pentapetalae</taxon>
        <taxon>Caryophyllales</taxon>
        <taxon>Nepenthaceae</taxon>
        <taxon>Nepenthes</taxon>
    </lineage>
</organism>
<dbReference type="PANTHER" id="PTHR46862">
    <property type="entry name" value="OS07G0661900 PROTEIN"/>
    <property type="match status" value="1"/>
</dbReference>
<evidence type="ECO:0000256" key="1">
    <source>
        <dbReference type="ARBA" id="ARBA00022737"/>
    </source>
</evidence>
<keyword evidence="4" id="KW-1185">Reference proteome</keyword>
<reference evidence="3" key="1">
    <citation type="submission" date="2023-05" db="EMBL/GenBank/DDBJ databases">
        <title>Nepenthes gracilis genome sequencing.</title>
        <authorList>
            <person name="Fukushima K."/>
        </authorList>
    </citation>
    <scope>NUCLEOTIDE SEQUENCE</scope>
    <source>
        <strain evidence="3">SING2019-196</strain>
    </source>
</reference>
<dbReference type="AlphaFoldDB" id="A0AAD3TKN3"/>
<dbReference type="PROSITE" id="PS51375">
    <property type="entry name" value="PPR"/>
    <property type="match status" value="3"/>
</dbReference>
<dbReference type="EMBL" id="BSYO01000040">
    <property type="protein sequence ID" value="GMH31285.1"/>
    <property type="molecule type" value="Genomic_DNA"/>
</dbReference>
<dbReference type="NCBIfam" id="TIGR00756">
    <property type="entry name" value="PPR"/>
    <property type="match status" value="3"/>
</dbReference>
<evidence type="ECO:0000313" key="4">
    <source>
        <dbReference type="Proteomes" id="UP001279734"/>
    </source>
</evidence>
<evidence type="ECO:0000313" key="3">
    <source>
        <dbReference type="EMBL" id="GMH31285.1"/>
    </source>
</evidence>
<dbReference type="Proteomes" id="UP001279734">
    <property type="component" value="Unassembled WGS sequence"/>
</dbReference>
<comment type="caution">
    <text evidence="3">The sequence shown here is derived from an EMBL/GenBank/DDBJ whole genome shotgun (WGS) entry which is preliminary data.</text>
</comment>
<dbReference type="InterPro" id="IPR002885">
    <property type="entry name" value="PPR_rpt"/>
</dbReference>
<feature type="repeat" description="PPR" evidence="2">
    <location>
        <begin position="178"/>
        <end position="212"/>
    </location>
</feature>
<evidence type="ECO:0008006" key="5">
    <source>
        <dbReference type="Google" id="ProtNLM"/>
    </source>
</evidence>
<name>A0AAD3TKN3_NEPGR</name>
<gene>
    <name evidence="3" type="ORF">Nepgr_033128</name>
</gene>
<dbReference type="PANTHER" id="PTHR46862:SF3">
    <property type="entry name" value="OS07G0661900 PROTEIN"/>
    <property type="match status" value="1"/>
</dbReference>